<feature type="domain" description="DNA replication/recombination mediator RecO N-terminal" evidence="8">
    <location>
        <begin position="10"/>
        <end position="82"/>
    </location>
</feature>
<evidence type="ECO:0000256" key="1">
    <source>
        <dbReference type="ARBA" id="ARBA00007452"/>
    </source>
</evidence>
<dbReference type="InterPro" id="IPR037278">
    <property type="entry name" value="ARFGAP/RecO"/>
</dbReference>
<accession>A0A9D1LPH6</accession>
<comment type="function">
    <text evidence="7">Involved in DNA repair and RecF pathway recombination.</text>
</comment>
<name>A0A9D1LPH6_9FIRM</name>
<dbReference type="GO" id="GO:0006302">
    <property type="term" value="P:double-strand break repair"/>
    <property type="evidence" value="ECO:0007669"/>
    <property type="project" value="TreeGrafter"/>
</dbReference>
<evidence type="ECO:0000256" key="6">
    <source>
        <dbReference type="ARBA" id="ARBA00033409"/>
    </source>
</evidence>
<dbReference type="PANTHER" id="PTHR33991">
    <property type="entry name" value="DNA REPAIR PROTEIN RECO"/>
    <property type="match status" value="1"/>
</dbReference>
<protein>
    <recommendedName>
        <fullName evidence="2 7">DNA repair protein RecO</fullName>
    </recommendedName>
    <alternativeName>
        <fullName evidence="6 7">Recombination protein O</fullName>
    </alternativeName>
</protein>
<evidence type="ECO:0000313" key="10">
    <source>
        <dbReference type="Proteomes" id="UP000824070"/>
    </source>
</evidence>
<gene>
    <name evidence="7 9" type="primary">recO</name>
    <name evidence="9" type="ORF">IAC52_04750</name>
</gene>
<evidence type="ECO:0000256" key="5">
    <source>
        <dbReference type="ARBA" id="ARBA00023204"/>
    </source>
</evidence>
<dbReference type="AlphaFoldDB" id="A0A9D1LPH6"/>
<reference evidence="9" key="2">
    <citation type="journal article" date="2021" name="PeerJ">
        <title>Extensive microbial diversity within the chicken gut microbiome revealed by metagenomics and culture.</title>
        <authorList>
            <person name="Gilroy R."/>
            <person name="Ravi A."/>
            <person name="Getino M."/>
            <person name="Pursley I."/>
            <person name="Horton D.L."/>
            <person name="Alikhan N.F."/>
            <person name="Baker D."/>
            <person name="Gharbi K."/>
            <person name="Hall N."/>
            <person name="Watson M."/>
            <person name="Adriaenssens E.M."/>
            <person name="Foster-Nyarko E."/>
            <person name="Jarju S."/>
            <person name="Secka A."/>
            <person name="Antonio M."/>
            <person name="Oren A."/>
            <person name="Chaudhuri R.R."/>
            <person name="La Ragione R."/>
            <person name="Hildebrand F."/>
            <person name="Pallen M.J."/>
        </authorList>
    </citation>
    <scope>NUCLEOTIDE SEQUENCE</scope>
    <source>
        <strain evidence="9">ChiGjej1B1-22543</strain>
    </source>
</reference>
<dbReference type="EMBL" id="DVMV01000039">
    <property type="protein sequence ID" value="HIU45587.1"/>
    <property type="molecule type" value="Genomic_DNA"/>
</dbReference>
<reference evidence="9" key="1">
    <citation type="submission" date="2020-10" db="EMBL/GenBank/DDBJ databases">
        <authorList>
            <person name="Gilroy R."/>
        </authorList>
    </citation>
    <scope>NUCLEOTIDE SEQUENCE</scope>
    <source>
        <strain evidence="9">ChiGjej1B1-22543</strain>
    </source>
</reference>
<dbReference type="Proteomes" id="UP000824070">
    <property type="component" value="Unassembled WGS sequence"/>
</dbReference>
<organism evidence="9 10">
    <name type="scientific">Candidatus Alloenteromonas pullicola</name>
    <dbReference type="NCBI Taxonomy" id="2840784"/>
    <lineage>
        <taxon>Bacteria</taxon>
        <taxon>Bacillati</taxon>
        <taxon>Bacillota</taxon>
        <taxon>Bacillota incertae sedis</taxon>
        <taxon>Candidatus Alloenteromonas</taxon>
    </lineage>
</organism>
<evidence type="ECO:0000259" key="8">
    <source>
        <dbReference type="Pfam" id="PF11967"/>
    </source>
</evidence>
<evidence type="ECO:0000256" key="2">
    <source>
        <dbReference type="ARBA" id="ARBA00021310"/>
    </source>
</evidence>
<evidence type="ECO:0000313" key="9">
    <source>
        <dbReference type="EMBL" id="HIU45587.1"/>
    </source>
</evidence>
<keyword evidence="4 7" id="KW-0233">DNA recombination</keyword>
<keyword evidence="3 7" id="KW-0227">DNA damage</keyword>
<dbReference type="Pfam" id="PF11967">
    <property type="entry name" value="RecO_N"/>
    <property type="match status" value="1"/>
</dbReference>
<evidence type="ECO:0000256" key="3">
    <source>
        <dbReference type="ARBA" id="ARBA00022763"/>
    </source>
</evidence>
<dbReference type="InterPro" id="IPR042242">
    <property type="entry name" value="RecO_C"/>
</dbReference>
<dbReference type="InterPro" id="IPR003717">
    <property type="entry name" value="RecO"/>
</dbReference>
<dbReference type="InterPro" id="IPR022572">
    <property type="entry name" value="DNA_rep/recomb_RecO_N"/>
</dbReference>
<dbReference type="HAMAP" id="MF_00201">
    <property type="entry name" value="RecO"/>
    <property type="match status" value="1"/>
</dbReference>
<dbReference type="Gene3D" id="1.20.1440.120">
    <property type="entry name" value="Recombination protein O, C-terminal domain"/>
    <property type="match status" value="1"/>
</dbReference>
<keyword evidence="5 7" id="KW-0234">DNA repair</keyword>
<dbReference type="GO" id="GO:0043590">
    <property type="term" value="C:bacterial nucleoid"/>
    <property type="evidence" value="ECO:0007669"/>
    <property type="project" value="TreeGrafter"/>
</dbReference>
<dbReference type="NCBIfam" id="TIGR00613">
    <property type="entry name" value="reco"/>
    <property type="match status" value="1"/>
</dbReference>
<comment type="caution">
    <text evidence="9">The sequence shown here is derived from an EMBL/GenBank/DDBJ whole genome shotgun (WGS) entry which is preliminary data.</text>
</comment>
<proteinExistence type="inferred from homology"/>
<dbReference type="Pfam" id="PF02565">
    <property type="entry name" value="RecO_C"/>
    <property type="match status" value="1"/>
</dbReference>
<evidence type="ECO:0000256" key="4">
    <source>
        <dbReference type="ARBA" id="ARBA00023172"/>
    </source>
</evidence>
<sequence length="245" mass="27161">MGNEPEGEEKREAIVLRLSPTKDNDAMVTALCSDSLFSFFARGIRKPGSRNFSSCQPLSRSSFRLKRSKRGNYSLLEGESLEVMTKFGDLDAMVVSSLLSEAAEKVLSEDSSKQECHDAYLGLLDSLRQIKLGADAYFQGARFLSTAISMCGIEPEVDRCVRCGSKKSIVGTSGEDGGFVCRDCLRDGDDRFGVPQLREFRLVFLGSKLPTLEPSGEKALLIYLSDYLSRRMGIRLKNTEVLRKI</sequence>
<dbReference type="Gene3D" id="2.40.50.140">
    <property type="entry name" value="Nucleic acid-binding proteins"/>
    <property type="match status" value="1"/>
</dbReference>
<dbReference type="SUPFAM" id="SSF57863">
    <property type="entry name" value="ArfGap/RecO-like zinc finger"/>
    <property type="match status" value="1"/>
</dbReference>
<dbReference type="GO" id="GO:0006310">
    <property type="term" value="P:DNA recombination"/>
    <property type="evidence" value="ECO:0007669"/>
    <property type="project" value="UniProtKB-UniRule"/>
</dbReference>
<dbReference type="InterPro" id="IPR012340">
    <property type="entry name" value="NA-bd_OB-fold"/>
</dbReference>
<comment type="similarity">
    <text evidence="1 7">Belongs to the RecO family.</text>
</comment>
<dbReference type="SUPFAM" id="SSF50249">
    <property type="entry name" value="Nucleic acid-binding proteins"/>
    <property type="match status" value="1"/>
</dbReference>
<evidence type="ECO:0000256" key="7">
    <source>
        <dbReference type="HAMAP-Rule" id="MF_00201"/>
    </source>
</evidence>
<dbReference type="PANTHER" id="PTHR33991:SF1">
    <property type="entry name" value="DNA REPAIR PROTEIN RECO"/>
    <property type="match status" value="1"/>
</dbReference>